<dbReference type="Proteomes" id="UP000277204">
    <property type="component" value="Unassembled WGS sequence"/>
</dbReference>
<keyword evidence="2" id="KW-1185">Reference proteome</keyword>
<name>A0A3P8D919_9TREM</name>
<dbReference type="EMBL" id="UZAI01006855">
    <property type="protein sequence ID" value="VDO97028.1"/>
    <property type="molecule type" value="Genomic_DNA"/>
</dbReference>
<evidence type="ECO:0000313" key="2">
    <source>
        <dbReference type="Proteomes" id="UP000277204"/>
    </source>
</evidence>
<dbReference type="AlphaFoldDB" id="A0A3P8D919"/>
<organism evidence="1 2">
    <name type="scientific">Schistosoma margrebowiei</name>
    <dbReference type="NCBI Taxonomy" id="48269"/>
    <lineage>
        <taxon>Eukaryota</taxon>
        <taxon>Metazoa</taxon>
        <taxon>Spiralia</taxon>
        <taxon>Lophotrochozoa</taxon>
        <taxon>Platyhelminthes</taxon>
        <taxon>Trematoda</taxon>
        <taxon>Digenea</taxon>
        <taxon>Strigeidida</taxon>
        <taxon>Schistosomatoidea</taxon>
        <taxon>Schistosomatidae</taxon>
        <taxon>Schistosoma</taxon>
    </lineage>
</organism>
<proteinExistence type="predicted"/>
<protein>
    <submittedName>
        <fullName evidence="1">Uncharacterized protein</fullName>
    </submittedName>
</protein>
<evidence type="ECO:0000313" key="1">
    <source>
        <dbReference type="EMBL" id="VDO97028.1"/>
    </source>
</evidence>
<sequence>MIHITAGPLVIFSSSSNLGQITIWSTQALTGLLKATFIYYPNLCVNYEQNVWMERLLLFSHVIHVLHRLLPKVFLVESSNFGTYELLKQLSKYITDADDSLDLDILSSHLNLLTIILMRLPSVQVLLSSTTTTSSSSDDKIRIQEVDKFLAIIQYGFMNLCLAVGKVWLCPACTNNLM</sequence>
<accession>A0A3P8D919</accession>
<reference evidence="1 2" key="1">
    <citation type="submission" date="2018-11" db="EMBL/GenBank/DDBJ databases">
        <authorList>
            <consortium name="Pathogen Informatics"/>
        </authorList>
    </citation>
    <scope>NUCLEOTIDE SEQUENCE [LARGE SCALE GENOMIC DNA]</scope>
    <source>
        <strain evidence="1 2">Zambia</strain>
    </source>
</reference>
<gene>
    <name evidence="1" type="ORF">SMRZ_LOCUS11778</name>
</gene>